<dbReference type="EMBL" id="MFKF01000297">
    <property type="protein sequence ID" value="OGG46597.1"/>
    <property type="molecule type" value="Genomic_DNA"/>
</dbReference>
<dbReference type="HAMAP" id="MF_00163">
    <property type="entry name" value="Pep_deformylase"/>
    <property type="match status" value="1"/>
</dbReference>
<protein>
    <recommendedName>
        <fullName evidence="5">Peptide deformylase</fullName>
        <shortName evidence="5">PDF</shortName>
        <ecNumber evidence="5">3.5.1.88</ecNumber>
    </recommendedName>
    <alternativeName>
        <fullName evidence="5">Polypeptide deformylase</fullName>
    </alternativeName>
</protein>
<dbReference type="CDD" id="cd00487">
    <property type="entry name" value="Pep_deformylase"/>
    <property type="match status" value="1"/>
</dbReference>
<proteinExistence type="inferred from homology"/>
<evidence type="ECO:0000256" key="5">
    <source>
        <dbReference type="HAMAP-Rule" id="MF_00163"/>
    </source>
</evidence>
<evidence type="ECO:0000256" key="3">
    <source>
        <dbReference type="ARBA" id="ARBA00022801"/>
    </source>
</evidence>
<comment type="function">
    <text evidence="5">Removes the formyl group from the N-terminal Met of newly synthesized proteins. Requires at least a dipeptide for an efficient rate of reaction. N-terminal L-methionine is a prerequisite for activity but the enzyme has broad specificity at other positions.</text>
</comment>
<dbReference type="Pfam" id="PF01327">
    <property type="entry name" value="Pep_deformylase"/>
    <property type="match status" value="1"/>
</dbReference>
<feature type="binding site" evidence="5">
    <location>
        <position position="102"/>
    </location>
    <ligand>
        <name>Fe cation</name>
        <dbReference type="ChEBI" id="CHEBI:24875"/>
    </ligand>
</feature>
<sequence>MAILKVARLGHPVLRMKAKPLSRSDIKGRDVQQFVDDMVETMRDYHGVGLAAPQVHASYRVIVIEEQEASEDGTRPAVPLTVLINPMLGPAGDQTTEDWEGCLSIPDLRGKVPRWASTSVRAFDRQGREVAFEARDFLARVIQHEVDHLDGVVFLDRMKDMSTLTFLQEYARYWKDGEE</sequence>
<evidence type="ECO:0000313" key="7">
    <source>
        <dbReference type="Proteomes" id="UP000178606"/>
    </source>
</evidence>
<dbReference type="PIRSF" id="PIRSF004749">
    <property type="entry name" value="Pep_def"/>
    <property type="match status" value="1"/>
</dbReference>
<dbReference type="GO" id="GO:0042586">
    <property type="term" value="F:peptide deformylase activity"/>
    <property type="evidence" value="ECO:0007669"/>
    <property type="project" value="UniProtKB-UniRule"/>
</dbReference>
<keyword evidence="2 5" id="KW-0479">Metal-binding</keyword>
<dbReference type="NCBIfam" id="TIGR00079">
    <property type="entry name" value="pept_deformyl"/>
    <property type="match status" value="1"/>
</dbReference>
<dbReference type="FunFam" id="3.90.45.10:FF:000003">
    <property type="entry name" value="Peptide deformylase"/>
    <property type="match status" value="1"/>
</dbReference>
<dbReference type="Gene3D" id="3.90.45.10">
    <property type="entry name" value="Peptide deformylase"/>
    <property type="match status" value="1"/>
</dbReference>
<dbReference type="GO" id="GO:0006412">
    <property type="term" value="P:translation"/>
    <property type="evidence" value="ECO:0007669"/>
    <property type="project" value="UniProtKB-UniRule"/>
</dbReference>
<keyword evidence="3 5" id="KW-0378">Hydrolase</keyword>
<evidence type="ECO:0000313" key="6">
    <source>
        <dbReference type="EMBL" id="OGG46597.1"/>
    </source>
</evidence>
<accession>A0A1F6CC87</accession>
<dbReference type="PRINTS" id="PR01576">
    <property type="entry name" value="PDEFORMYLASE"/>
</dbReference>
<feature type="active site" evidence="5">
    <location>
        <position position="145"/>
    </location>
</feature>
<dbReference type="Proteomes" id="UP000178606">
    <property type="component" value="Unassembled WGS sequence"/>
</dbReference>
<dbReference type="AlphaFoldDB" id="A0A1F6CC87"/>
<evidence type="ECO:0000256" key="1">
    <source>
        <dbReference type="ARBA" id="ARBA00010759"/>
    </source>
</evidence>
<organism evidence="6 7">
    <name type="scientific">Handelsmanbacteria sp. (strain RIFCSPLOWO2_12_FULL_64_10)</name>
    <dbReference type="NCBI Taxonomy" id="1817868"/>
    <lineage>
        <taxon>Bacteria</taxon>
        <taxon>Candidatus Handelsmaniibacteriota</taxon>
    </lineage>
</organism>
<dbReference type="GO" id="GO:0046872">
    <property type="term" value="F:metal ion binding"/>
    <property type="evidence" value="ECO:0007669"/>
    <property type="project" value="UniProtKB-KW"/>
</dbReference>
<keyword evidence="5" id="KW-0408">Iron</keyword>
<dbReference type="EC" id="3.5.1.88" evidence="5"/>
<dbReference type="PANTHER" id="PTHR10458">
    <property type="entry name" value="PEPTIDE DEFORMYLASE"/>
    <property type="match status" value="1"/>
</dbReference>
<keyword evidence="4 5" id="KW-0648">Protein biosynthesis</keyword>
<evidence type="ECO:0000256" key="2">
    <source>
        <dbReference type="ARBA" id="ARBA00022723"/>
    </source>
</evidence>
<comment type="similarity">
    <text evidence="1 5">Belongs to the polypeptide deformylase family.</text>
</comment>
<gene>
    <name evidence="5" type="primary">def</name>
    <name evidence="6" type="ORF">A3F84_00570</name>
</gene>
<dbReference type="NCBIfam" id="NF001159">
    <property type="entry name" value="PRK00150.1-3"/>
    <property type="match status" value="1"/>
</dbReference>
<dbReference type="PANTHER" id="PTHR10458:SF22">
    <property type="entry name" value="PEPTIDE DEFORMYLASE"/>
    <property type="match status" value="1"/>
</dbReference>
<reference evidence="6 7" key="1">
    <citation type="journal article" date="2016" name="Nat. Commun.">
        <title>Thousands of microbial genomes shed light on interconnected biogeochemical processes in an aquifer system.</title>
        <authorList>
            <person name="Anantharaman K."/>
            <person name="Brown C.T."/>
            <person name="Hug L.A."/>
            <person name="Sharon I."/>
            <person name="Castelle C.J."/>
            <person name="Probst A.J."/>
            <person name="Thomas B.C."/>
            <person name="Singh A."/>
            <person name="Wilkins M.J."/>
            <person name="Karaoz U."/>
            <person name="Brodie E.L."/>
            <person name="Williams K.H."/>
            <person name="Hubbard S.S."/>
            <person name="Banfield J.F."/>
        </authorList>
    </citation>
    <scope>NUCLEOTIDE SEQUENCE [LARGE SCALE GENOMIC DNA]</scope>
    <source>
        <strain evidence="7">RIFCSPLOWO2_12_FULL_64_10</strain>
    </source>
</reference>
<dbReference type="InterPro" id="IPR036821">
    <property type="entry name" value="Peptide_deformylase_sf"/>
</dbReference>
<dbReference type="InterPro" id="IPR023635">
    <property type="entry name" value="Peptide_deformylase"/>
</dbReference>
<name>A0A1F6CC87_HANXR</name>
<comment type="caution">
    <text evidence="6">The sequence shown here is derived from an EMBL/GenBank/DDBJ whole genome shotgun (WGS) entry which is preliminary data.</text>
</comment>
<comment type="cofactor">
    <cofactor evidence="5">
        <name>Fe(2+)</name>
        <dbReference type="ChEBI" id="CHEBI:29033"/>
    </cofactor>
    <text evidence="5">Binds 1 Fe(2+) ion.</text>
</comment>
<dbReference type="SUPFAM" id="SSF56420">
    <property type="entry name" value="Peptide deformylase"/>
    <property type="match status" value="1"/>
</dbReference>
<evidence type="ECO:0000256" key="4">
    <source>
        <dbReference type="ARBA" id="ARBA00022917"/>
    </source>
</evidence>
<comment type="catalytic activity">
    <reaction evidence="5">
        <text>N-terminal N-formyl-L-methionyl-[peptide] + H2O = N-terminal L-methionyl-[peptide] + formate</text>
        <dbReference type="Rhea" id="RHEA:24420"/>
        <dbReference type="Rhea" id="RHEA-COMP:10639"/>
        <dbReference type="Rhea" id="RHEA-COMP:10640"/>
        <dbReference type="ChEBI" id="CHEBI:15377"/>
        <dbReference type="ChEBI" id="CHEBI:15740"/>
        <dbReference type="ChEBI" id="CHEBI:49298"/>
        <dbReference type="ChEBI" id="CHEBI:64731"/>
        <dbReference type="EC" id="3.5.1.88"/>
    </reaction>
</comment>
<feature type="binding site" evidence="5">
    <location>
        <position position="148"/>
    </location>
    <ligand>
        <name>Fe cation</name>
        <dbReference type="ChEBI" id="CHEBI:24875"/>
    </ligand>
</feature>
<feature type="binding site" evidence="5">
    <location>
        <position position="144"/>
    </location>
    <ligand>
        <name>Fe cation</name>
        <dbReference type="ChEBI" id="CHEBI:24875"/>
    </ligand>
</feature>